<proteinExistence type="predicted"/>
<keyword evidence="3" id="KW-0597">Phosphoprotein</keyword>
<dbReference type="Proteomes" id="UP000219689">
    <property type="component" value="Unassembled WGS sequence"/>
</dbReference>
<dbReference type="SUPFAM" id="SSF55785">
    <property type="entry name" value="PYP-like sensor domain (PAS domain)"/>
    <property type="match status" value="1"/>
</dbReference>
<dbReference type="NCBIfam" id="TIGR00229">
    <property type="entry name" value="sensory_box"/>
    <property type="match status" value="1"/>
</dbReference>
<comment type="caution">
    <text evidence="9">The sequence shown here is derived from an EMBL/GenBank/DDBJ whole genome shotgun (WGS) entry which is preliminary data.</text>
</comment>
<evidence type="ECO:0000259" key="8">
    <source>
        <dbReference type="PROSITE" id="PS50113"/>
    </source>
</evidence>
<dbReference type="EMBL" id="NXNI01000001">
    <property type="protein sequence ID" value="PCR89198.1"/>
    <property type="molecule type" value="Genomic_DNA"/>
</dbReference>
<dbReference type="PANTHER" id="PTHR43304">
    <property type="entry name" value="PHYTOCHROME-LIKE PROTEIN CPH1"/>
    <property type="match status" value="1"/>
</dbReference>
<dbReference type="Pfam" id="PF02518">
    <property type="entry name" value="HATPase_c"/>
    <property type="match status" value="1"/>
</dbReference>
<dbReference type="EC" id="2.7.13.3" evidence="2"/>
<dbReference type="GO" id="GO:0004673">
    <property type="term" value="F:protein histidine kinase activity"/>
    <property type="evidence" value="ECO:0007669"/>
    <property type="project" value="UniProtKB-EC"/>
</dbReference>
<evidence type="ECO:0000259" key="7">
    <source>
        <dbReference type="PROSITE" id="PS50112"/>
    </source>
</evidence>
<dbReference type="AlphaFoldDB" id="A0A2A5QQR3"/>
<evidence type="ECO:0000256" key="4">
    <source>
        <dbReference type="ARBA" id="ARBA00022679"/>
    </source>
</evidence>
<keyword evidence="5 9" id="KW-0418">Kinase</keyword>
<evidence type="ECO:0000256" key="3">
    <source>
        <dbReference type="ARBA" id="ARBA00022553"/>
    </source>
</evidence>
<dbReference type="InterPro" id="IPR052162">
    <property type="entry name" value="Sensor_kinase/Photoreceptor"/>
</dbReference>
<dbReference type="SMART" id="SM00387">
    <property type="entry name" value="HATPase_c"/>
    <property type="match status" value="1"/>
</dbReference>
<dbReference type="InterPro" id="IPR005467">
    <property type="entry name" value="His_kinase_dom"/>
</dbReference>
<dbReference type="PANTHER" id="PTHR43304:SF1">
    <property type="entry name" value="PAC DOMAIN-CONTAINING PROTEIN"/>
    <property type="match status" value="1"/>
</dbReference>
<dbReference type="InterPro" id="IPR000700">
    <property type="entry name" value="PAS-assoc_C"/>
</dbReference>
<name>A0A2A5QQR3_9EURY</name>
<accession>A0A2A5QQR3</accession>
<dbReference type="InterPro" id="IPR036890">
    <property type="entry name" value="HATPase_C_sf"/>
</dbReference>
<dbReference type="InterPro" id="IPR035965">
    <property type="entry name" value="PAS-like_dom_sf"/>
</dbReference>
<sequence>MVGQNVSVPGIFDGMKVGITVHDPETGQILDVNDRVEQLYGYTKGELRTMAVEEYTAPSTQFTRTEAVDRIRTAARGDPQTFEWKVKRKNGEYRWISIHLTRTTIDETKCVIAEINDITEYKTREQLIQLLNRVIRHNLRNDMNLLIGYADRIKTAIENDQLQEEVETILNIASEVGTLSDSLDQIEKIVEPGTTERGPTNLRTVVETCASETQSENTAVDISVTGPSDIWVTADKGLRYAIEHAIENAVTHNDSKTPTVTLTVTEEPEKGFGVVRIVDNGPPIPEMEIEVLDDETVMKSTYHGSGVGLWVMKWCVDSLGGELSFEAKTPRGNVVRISVPQADQPPIE</sequence>
<reference evidence="9 10" key="1">
    <citation type="submission" date="2017-09" db="EMBL/GenBank/DDBJ databases">
        <title>Genome sequences of Natrinema ejinorence JCM 13890T.</title>
        <authorList>
            <person name="Roh S.W."/>
            <person name="Kim Y.B."/>
            <person name="Kim J.Y."/>
        </authorList>
    </citation>
    <scope>NUCLEOTIDE SEQUENCE [LARGE SCALE GENOMIC DNA]</scope>
    <source>
        <strain evidence="9 10">JCM 13890</strain>
    </source>
</reference>
<dbReference type="InterPro" id="IPR003594">
    <property type="entry name" value="HATPase_dom"/>
</dbReference>
<evidence type="ECO:0000259" key="6">
    <source>
        <dbReference type="PROSITE" id="PS50109"/>
    </source>
</evidence>
<gene>
    <name evidence="9" type="ORF">CP557_00780</name>
</gene>
<dbReference type="PROSITE" id="PS50112">
    <property type="entry name" value="PAS"/>
    <property type="match status" value="1"/>
</dbReference>
<dbReference type="OrthoDB" id="327291at2157"/>
<dbReference type="Gene3D" id="3.30.450.20">
    <property type="entry name" value="PAS domain"/>
    <property type="match status" value="1"/>
</dbReference>
<evidence type="ECO:0000313" key="9">
    <source>
        <dbReference type="EMBL" id="PCR89198.1"/>
    </source>
</evidence>
<evidence type="ECO:0000256" key="5">
    <source>
        <dbReference type="ARBA" id="ARBA00022777"/>
    </source>
</evidence>
<evidence type="ECO:0000313" key="10">
    <source>
        <dbReference type="Proteomes" id="UP000219689"/>
    </source>
</evidence>
<dbReference type="SMART" id="SM00091">
    <property type="entry name" value="PAS"/>
    <property type="match status" value="1"/>
</dbReference>
<organism evidence="9 10">
    <name type="scientific">Natrinema ejinorense</name>
    <dbReference type="NCBI Taxonomy" id="373386"/>
    <lineage>
        <taxon>Archaea</taxon>
        <taxon>Methanobacteriati</taxon>
        <taxon>Methanobacteriota</taxon>
        <taxon>Stenosarchaea group</taxon>
        <taxon>Halobacteria</taxon>
        <taxon>Halobacteriales</taxon>
        <taxon>Natrialbaceae</taxon>
        <taxon>Natrinema</taxon>
    </lineage>
</organism>
<feature type="domain" description="Histidine kinase" evidence="6">
    <location>
        <begin position="134"/>
        <end position="343"/>
    </location>
</feature>
<feature type="domain" description="PAS" evidence="7">
    <location>
        <begin position="11"/>
        <end position="78"/>
    </location>
</feature>
<dbReference type="PROSITE" id="PS50109">
    <property type="entry name" value="HIS_KIN"/>
    <property type="match status" value="1"/>
</dbReference>
<dbReference type="InterPro" id="IPR000014">
    <property type="entry name" value="PAS"/>
</dbReference>
<dbReference type="Pfam" id="PF13426">
    <property type="entry name" value="PAS_9"/>
    <property type="match status" value="1"/>
</dbReference>
<protein>
    <recommendedName>
        <fullName evidence="2">histidine kinase</fullName>
        <ecNumber evidence="2">2.7.13.3</ecNumber>
    </recommendedName>
</protein>
<evidence type="ECO:0000256" key="2">
    <source>
        <dbReference type="ARBA" id="ARBA00012438"/>
    </source>
</evidence>
<keyword evidence="4" id="KW-0808">Transferase</keyword>
<dbReference type="CDD" id="cd00130">
    <property type="entry name" value="PAS"/>
    <property type="match status" value="1"/>
</dbReference>
<feature type="domain" description="PAC" evidence="8">
    <location>
        <begin position="80"/>
        <end position="130"/>
    </location>
</feature>
<dbReference type="Gene3D" id="3.30.565.10">
    <property type="entry name" value="Histidine kinase-like ATPase, C-terminal domain"/>
    <property type="match status" value="1"/>
</dbReference>
<dbReference type="PROSITE" id="PS50113">
    <property type="entry name" value="PAC"/>
    <property type="match status" value="1"/>
</dbReference>
<evidence type="ECO:0000256" key="1">
    <source>
        <dbReference type="ARBA" id="ARBA00000085"/>
    </source>
</evidence>
<dbReference type="SUPFAM" id="SSF55874">
    <property type="entry name" value="ATPase domain of HSP90 chaperone/DNA topoisomerase II/histidine kinase"/>
    <property type="match status" value="1"/>
</dbReference>
<dbReference type="RefSeq" id="WP_097378148.1">
    <property type="nucleotide sequence ID" value="NZ_NXNI01000001.1"/>
</dbReference>
<keyword evidence="10" id="KW-1185">Reference proteome</keyword>
<comment type="catalytic activity">
    <reaction evidence="1">
        <text>ATP + protein L-histidine = ADP + protein N-phospho-L-histidine.</text>
        <dbReference type="EC" id="2.7.13.3"/>
    </reaction>
</comment>